<evidence type="ECO:0000313" key="3">
    <source>
        <dbReference type="Proteomes" id="UP000639772"/>
    </source>
</evidence>
<organism evidence="2 3">
    <name type="scientific">Vanilla planifolia</name>
    <name type="common">Vanilla</name>
    <dbReference type="NCBI Taxonomy" id="51239"/>
    <lineage>
        <taxon>Eukaryota</taxon>
        <taxon>Viridiplantae</taxon>
        <taxon>Streptophyta</taxon>
        <taxon>Embryophyta</taxon>
        <taxon>Tracheophyta</taxon>
        <taxon>Spermatophyta</taxon>
        <taxon>Magnoliopsida</taxon>
        <taxon>Liliopsida</taxon>
        <taxon>Asparagales</taxon>
        <taxon>Orchidaceae</taxon>
        <taxon>Vanilloideae</taxon>
        <taxon>Vanilleae</taxon>
        <taxon>Vanilla</taxon>
    </lineage>
</organism>
<name>A0A835S4F8_VANPL</name>
<protein>
    <submittedName>
        <fullName evidence="2">Uncharacterized protein</fullName>
    </submittedName>
</protein>
<accession>A0A835S4F8</accession>
<comment type="caution">
    <text evidence="2">The sequence shown here is derived from an EMBL/GenBank/DDBJ whole genome shotgun (WGS) entry which is preliminary data.</text>
</comment>
<feature type="compositionally biased region" description="Pro residues" evidence="1">
    <location>
        <begin position="90"/>
        <end position="112"/>
    </location>
</feature>
<dbReference type="EMBL" id="JADCNM010000001">
    <property type="protein sequence ID" value="KAG0503781.1"/>
    <property type="molecule type" value="Genomic_DNA"/>
</dbReference>
<dbReference type="AlphaFoldDB" id="A0A835S4F8"/>
<feature type="region of interest" description="Disordered" evidence="1">
    <location>
        <begin position="89"/>
        <end position="112"/>
    </location>
</feature>
<reference evidence="2 3" key="1">
    <citation type="journal article" date="2020" name="Nat. Food">
        <title>A phased Vanilla planifolia genome enables genetic improvement of flavour and production.</title>
        <authorList>
            <person name="Hasing T."/>
            <person name="Tang H."/>
            <person name="Brym M."/>
            <person name="Khazi F."/>
            <person name="Huang T."/>
            <person name="Chambers A.H."/>
        </authorList>
    </citation>
    <scope>NUCLEOTIDE SEQUENCE [LARGE SCALE GENOMIC DNA]</scope>
    <source>
        <tissue evidence="2">Leaf</tissue>
    </source>
</reference>
<sequence>MSATDKASTTFPLLHLRLCGVGILGPPPELAPGTVSPPATFHAPCSLFPIRFAALRRASLLRPESRLRLPVSGGLMVQRRILFRKAAAPSPLPLPSFPSSPPHTPRPPMWWR</sequence>
<gene>
    <name evidence="2" type="ORF">HPP92_003853</name>
</gene>
<evidence type="ECO:0000313" key="2">
    <source>
        <dbReference type="EMBL" id="KAG0503781.1"/>
    </source>
</evidence>
<proteinExistence type="predicted"/>
<evidence type="ECO:0000256" key="1">
    <source>
        <dbReference type="SAM" id="MobiDB-lite"/>
    </source>
</evidence>
<dbReference type="Proteomes" id="UP000639772">
    <property type="component" value="Chromosome 1"/>
</dbReference>